<dbReference type="EC" id="2.1.1.103" evidence="5"/>
<sequence length="275" mass="30091">MEVENKQNVVALGSRDPTTTDVGDMYDETSDSLTDMLGGNIHVGYWEDPNKYETPEAAGDRMTREVGNRLSLAQGEHILDIGCGTGKSTAQIATTFDVHVTGITISKQQVELAQSQYTGKLQTGEVDFQFADAMEMPFEDASFDGAYAIESIVHMLDKRAALAQIAKVLRPGSRLVITDLVADHPTPDSPVLAHYANIFDPPLVSVDDLQNLLRQEGFKVIDVTDVRDNIRPTSKLFETKGLSVGGELGQKLLEFASILEQMNELGYAIITAERL</sequence>
<dbReference type="Proteomes" id="UP000070168">
    <property type="component" value="Unassembled WGS sequence"/>
</dbReference>
<dbReference type="SUPFAM" id="SSF53335">
    <property type="entry name" value="S-adenosyl-L-methionine-dependent methyltransferases"/>
    <property type="match status" value="1"/>
</dbReference>
<dbReference type="GO" id="GO:0032259">
    <property type="term" value="P:methylation"/>
    <property type="evidence" value="ECO:0007669"/>
    <property type="project" value="UniProtKB-KW"/>
</dbReference>
<dbReference type="RefSeq" id="XP_040647199.1">
    <property type="nucleotide sequence ID" value="XM_040790246.1"/>
</dbReference>
<dbReference type="OrthoDB" id="10017101at2759"/>
<dbReference type="InterPro" id="IPR013216">
    <property type="entry name" value="Methyltransf_11"/>
</dbReference>
<evidence type="ECO:0000256" key="2">
    <source>
        <dbReference type="ARBA" id="ARBA00005189"/>
    </source>
</evidence>
<dbReference type="SMART" id="SM00828">
    <property type="entry name" value="PKS_MT"/>
    <property type="match status" value="1"/>
</dbReference>
<accession>A0A135LI72</accession>
<evidence type="ECO:0000256" key="1">
    <source>
        <dbReference type="ARBA" id="ARBA00004969"/>
    </source>
</evidence>
<dbReference type="InterPro" id="IPR020803">
    <property type="entry name" value="MeTfrase_dom"/>
</dbReference>
<keyword evidence="10" id="KW-1185">Reference proteome</keyword>
<evidence type="ECO:0000313" key="10">
    <source>
        <dbReference type="Proteomes" id="UP000070168"/>
    </source>
</evidence>
<gene>
    <name evidence="9" type="ORF">PGRI_025330</name>
</gene>
<comment type="catalytic activity">
    <reaction evidence="6">
        <text>N,N-dimethylethanolamine phosphate + S-adenosyl-L-methionine = phosphocholine + S-adenosyl-L-homocysteine + H(+)</text>
        <dbReference type="Rhea" id="RHEA:25325"/>
        <dbReference type="ChEBI" id="CHEBI:15378"/>
        <dbReference type="ChEBI" id="CHEBI:57856"/>
        <dbReference type="ChEBI" id="CHEBI:58641"/>
        <dbReference type="ChEBI" id="CHEBI:59789"/>
        <dbReference type="ChEBI" id="CHEBI:295975"/>
        <dbReference type="EC" id="2.1.1.103"/>
    </reaction>
    <physiologicalReaction direction="left-to-right" evidence="6">
        <dbReference type="Rhea" id="RHEA:25326"/>
    </physiologicalReaction>
</comment>
<organism evidence="9 10">
    <name type="scientific">Penicillium patulum</name>
    <name type="common">Penicillium griseofulvum</name>
    <dbReference type="NCBI Taxonomy" id="5078"/>
    <lineage>
        <taxon>Eukaryota</taxon>
        <taxon>Fungi</taxon>
        <taxon>Dikarya</taxon>
        <taxon>Ascomycota</taxon>
        <taxon>Pezizomycotina</taxon>
        <taxon>Eurotiomycetes</taxon>
        <taxon>Eurotiomycetidae</taxon>
        <taxon>Eurotiales</taxon>
        <taxon>Aspergillaceae</taxon>
        <taxon>Penicillium</taxon>
    </lineage>
</organism>
<evidence type="ECO:0000259" key="8">
    <source>
        <dbReference type="SMART" id="SM00828"/>
    </source>
</evidence>
<evidence type="ECO:0000256" key="4">
    <source>
        <dbReference type="ARBA" id="ARBA00022679"/>
    </source>
</evidence>
<dbReference type="PANTHER" id="PTHR44307">
    <property type="entry name" value="PHOSPHOETHANOLAMINE METHYLTRANSFERASE"/>
    <property type="match status" value="1"/>
</dbReference>
<name>A0A135LI72_PENPA</name>
<evidence type="ECO:0000256" key="6">
    <source>
        <dbReference type="ARBA" id="ARBA00047619"/>
    </source>
</evidence>
<dbReference type="InterPro" id="IPR029063">
    <property type="entry name" value="SAM-dependent_MTases_sf"/>
</dbReference>
<dbReference type="PANTHER" id="PTHR44307:SF2">
    <property type="entry name" value="PHOSPHOETHANOLAMINE METHYLTRANSFERASE ISOFORM X1"/>
    <property type="match status" value="1"/>
</dbReference>
<comment type="catalytic activity">
    <reaction evidence="7">
        <text>N-methylethanolamine phosphate + S-adenosyl-L-methionine = N,N-dimethylethanolamine phosphate + S-adenosyl-L-homocysteine + H(+)</text>
        <dbReference type="Rhea" id="RHEA:25321"/>
        <dbReference type="ChEBI" id="CHEBI:15378"/>
        <dbReference type="ChEBI" id="CHEBI:57781"/>
        <dbReference type="ChEBI" id="CHEBI:57856"/>
        <dbReference type="ChEBI" id="CHEBI:58641"/>
        <dbReference type="ChEBI" id="CHEBI:59789"/>
        <dbReference type="EC" id="2.1.1.103"/>
    </reaction>
    <physiologicalReaction direction="left-to-right" evidence="7">
        <dbReference type="Rhea" id="RHEA:25322"/>
    </physiologicalReaction>
</comment>
<keyword evidence="3 9" id="KW-0489">Methyltransferase</keyword>
<comment type="pathway">
    <text evidence="1">Phospholipid metabolism; phosphatidylcholine biosynthesis.</text>
</comment>
<dbReference type="Pfam" id="PF08241">
    <property type="entry name" value="Methyltransf_11"/>
    <property type="match status" value="1"/>
</dbReference>
<feature type="domain" description="Polyketide synthase-like methyltransferase" evidence="8">
    <location>
        <begin position="33"/>
        <end position="275"/>
    </location>
</feature>
<evidence type="ECO:0000313" key="9">
    <source>
        <dbReference type="EMBL" id="KXG48663.1"/>
    </source>
</evidence>
<evidence type="ECO:0000256" key="7">
    <source>
        <dbReference type="ARBA" id="ARBA00047841"/>
    </source>
</evidence>
<keyword evidence="4 9" id="KW-0808">Transferase</keyword>
<comment type="pathway">
    <text evidence="2">Lipid metabolism.</text>
</comment>
<dbReference type="GeneID" id="63705546"/>
<dbReference type="OMA" id="HVAIHMA"/>
<dbReference type="GO" id="GO:0000234">
    <property type="term" value="F:phosphoethanolamine N-methyltransferase activity"/>
    <property type="evidence" value="ECO:0007669"/>
    <property type="project" value="UniProtKB-EC"/>
</dbReference>
<evidence type="ECO:0000256" key="5">
    <source>
        <dbReference type="ARBA" id="ARBA00035674"/>
    </source>
</evidence>
<proteinExistence type="predicted"/>
<dbReference type="STRING" id="5078.A0A135LI72"/>
<evidence type="ECO:0000256" key="3">
    <source>
        <dbReference type="ARBA" id="ARBA00022603"/>
    </source>
</evidence>
<dbReference type="CDD" id="cd02440">
    <property type="entry name" value="AdoMet_MTases"/>
    <property type="match status" value="1"/>
</dbReference>
<dbReference type="AlphaFoldDB" id="A0A135LI72"/>
<dbReference type="EMBL" id="LHQR01000065">
    <property type="protein sequence ID" value="KXG48663.1"/>
    <property type="molecule type" value="Genomic_DNA"/>
</dbReference>
<comment type="caution">
    <text evidence="9">The sequence shown here is derived from an EMBL/GenBank/DDBJ whole genome shotgun (WGS) entry which is preliminary data.</text>
</comment>
<protein>
    <recommendedName>
        <fullName evidence="5">phosphoethanolamine N-methyltransferase</fullName>
        <ecNumber evidence="5">2.1.1.103</ecNumber>
    </recommendedName>
</protein>
<reference evidence="9 10" key="1">
    <citation type="journal article" date="2016" name="BMC Genomics">
        <title>Genome sequencing and secondary metabolism of the postharvest pathogen Penicillium griseofulvum.</title>
        <authorList>
            <person name="Banani H."/>
            <person name="Marcet-Houben M."/>
            <person name="Ballester A.R."/>
            <person name="Abbruscato P."/>
            <person name="Gonzalez-Candelas L."/>
            <person name="Gabaldon T."/>
            <person name="Spadaro D."/>
        </authorList>
    </citation>
    <scope>NUCLEOTIDE SEQUENCE [LARGE SCALE GENOMIC DNA]</scope>
    <source>
        <strain evidence="9 10">PG3</strain>
    </source>
</reference>
<dbReference type="Gene3D" id="3.40.50.150">
    <property type="entry name" value="Vaccinia Virus protein VP39"/>
    <property type="match status" value="1"/>
</dbReference>